<proteinExistence type="predicted"/>
<dbReference type="AlphaFoldDB" id="A0A511NIK8"/>
<dbReference type="EMBL" id="BJXC01000016">
    <property type="protein sequence ID" value="GEM52556.1"/>
    <property type="molecule type" value="Genomic_DNA"/>
</dbReference>
<reference evidence="2 3" key="1">
    <citation type="submission" date="2019-07" db="EMBL/GenBank/DDBJ databases">
        <title>Whole genome shotgun sequence of Empedobacter brevis NBRC 14943.</title>
        <authorList>
            <person name="Hosoyama A."/>
            <person name="Uohara A."/>
            <person name="Ohji S."/>
            <person name="Ichikawa N."/>
        </authorList>
    </citation>
    <scope>NUCLEOTIDE SEQUENCE [LARGE SCALE GENOMIC DNA]</scope>
    <source>
        <strain evidence="2 3">NBRC 14943</strain>
    </source>
</reference>
<dbReference type="OrthoDB" id="1236981at2"/>
<keyword evidence="3" id="KW-1185">Reference proteome</keyword>
<comment type="caution">
    <text evidence="2">The sequence shown here is derived from an EMBL/GenBank/DDBJ whole genome shotgun (WGS) entry which is preliminary data.</text>
</comment>
<evidence type="ECO:0000313" key="2">
    <source>
        <dbReference type="EMBL" id="GEM52556.1"/>
    </source>
</evidence>
<dbReference type="Gene3D" id="2.60.120.260">
    <property type="entry name" value="Galactose-binding domain-like"/>
    <property type="match status" value="1"/>
</dbReference>
<name>A0A511NIK8_9FLAO</name>
<keyword evidence="1" id="KW-0732">Signal</keyword>
<gene>
    <name evidence="2" type="ORF">EB1_23460</name>
</gene>
<accession>A0A511NIK8</accession>
<feature type="chain" id="PRO_5021784358" description="CBM-cenC domain-containing protein" evidence="1">
    <location>
        <begin position="24"/>
        <end position="1213"/>
    </location>
</feature>
<organism evidence="2 3">
    <name type="scientific">Empedobacter brevis NBRC 14943 = ATCC 43319</name>
    <dbReference type="NCBI Taxonomy" id="1218108"/>
    <lineage>
        <taxon>Bacteria</taxon>
        <taxon>Pseudomonadati</taxon>
        <taxon>Bacteroidota</taxon>
        <taxon>Flavobacteriia</taxon>
        <taxon>Flavobacteriales</taxon>
        <taxon>Weeksellaceae</taxon>
        <taxon>Empedobacter</taxon>
    </lineage>
</organism>
<feature type="signal peptide" evidence="1">
    <location>
        <begin position="1"/>
        <end position="23"/>
    </location>
</feature>
<dbReference type="Proteomes" id="UP000321245">
    <property type="component" value="Unassembled WGS sequence"/>
</dbReference>
<protein>
    <recommendedName>
        <fullName evidence="4">CBM-cenC domain-containing protein</fullName>
    </recommendedName>
</protein>
<evidence type="ECO:0000313" key="3">
    <source>
        <dbReference type="Proteomes" id="UP000321245"/>
    </source>
</evidence>
<dbReference type="RefSeq" id="WP_019976691.1">
    <property type="nucleotide sequence ID" value="NZ_BJXC01000016.1"/>
</dbReference>
<dbReference type="STRING" id="1218108.GCA_000382425_03222"/>
<evidence type="ECO:0008006" key="4">
    <source>
        <dbReference type="Google" id="ProtNLM"/>
    </source>
</evidence>
<sequence>MKINIKKKIYSFLCLVVLQQANAQVVFHEDFGQSTVRRASQYIPQGGKDLTLKKSPYSCTSYYRAALQLYTTENMPNCNGSNLSSYNSWLKNISDGYYVVIDPQHLEASLGSTGGWWQKVEDHTPNDTNGAALILNAGEITNQFYRRAVNLKRDTAYKVSYYVMSNSGNANSSVLSAAKIEVQNIISEKSLGTSSKLSVIKHNVWEKKEYTFRTPASTECSTNVAISIRNDYPIVDGNDIYLDDIVLEEVINPNAPVIDCNNENTNFDELIKATDDLYAFTSKGGIYAITSNDELNKVKGHFIFSGNNKNATIGAVGQWPVGFSLNESGALVIAPNTPQPTVPLVYQVCNLLGVCTSAKIILEKDKGIPFLGKIDSYYWNSSAAQTFDIIANDSYNGGKEGEGFIFSGPNQNMMISMKDSWPAGISLNTLGQIVVDKEIVKPTTAIYYTLCNMAGECQDVQVTFLGDEGDFYPGSITSNGETCYNGSIDVMNVEKAKYLLYLMSYNWQASIDNGATWQDFGNLSDDENSGEGDESSLGDVVIQKGDKLIINGLKKSILVRRQAKTKGLSRYAYTAPVLVKPTEENSISLPDNINSFAVEKGKSFTFPTVSTKFPSTITILDAEGNQVQNKISDLKKGQYSYTIKATTTAGAPLVGCETFTTIQLIVYDLEDCNTVTKKIFATDVVSWTSGASGVANKENAVNGNRGNYATITGGLVILGIGTVGIDLYFTKLSDPNNPNSPRVLYSSSELKGKKITIKLGEQYSGLKLAGGLSVVGRKTNAGVTAGNITLLNSSNSGSFKAVKGGLLDLLKGDNVFEYSFIPKDGAGKDADFNGVRIQLGSLLGVADLATVFHAYIEEEEKTTDPNFIPEGDIVVSPPSSLLYPTEQRDVDGTKLTGIENKNIKLNEFTHDVTWGNRSAVLNVASGLASVVHPYYAVDDNYDSYTLFNATAGVLNQQFLRTHLKQPARPGDQVQVTLAYPNINVLNLSLLQLGNFKIVYYLGDTKVGEERMEKFRILDIGLFNFKDKRRAVISRPITIPFDSFEIEQFNTVNVNLGDGLHIHDIRIAPMMLFEGQNDSKDVTTICAADFLAIQSPDYCTTYDISFAKVIEFGEAYKNEDDTPLLDADGNPIKTITKVEDIPNSDLMFSHYGANLLYYRIDRLYTEFENEGIILVKVQTKRQGKDYGNPQYLRVKLKNCNEAVVNPIIKQSSGL</sequence>
<evidence type="ECO:0000256" key="1">
    <source>
        <dbReference type="SAM" id="SignalP"/>
    </source>
</evidence>
<dbReference type="GeneID" id="84651265"/>